<proteinExistence type="predicted"/>
<keyword evidence="8" id="KW-1185">Reference proteome</keyword>
<dbReference type="SUPFAM" id="SSF51261">
    <property type="entry name" value="Duplicated hybrid motif"/>
    <property type="match status" value="1"/>
</dbReference>
<feature type="domain" description="M23ase beta-sheet core" evidence="5">
    <location>
        <begin position="285"/>
        <end position="382"/>
    </location>
</feature>
<dbReference type="Pfam" id="PF01551">
    <property type="entry name" value="Peptidase_M23"/>
    <property type="match status" value="1"/>
</dbReference>
<dbReference type="CDD" id="cd12797">
    <property type="entry name" value="M23_peptidase"/>
    <property type="match status" value="1"/>
</dbReference>
<dbReference type="InterPro" id="IPR011055">
    <property type="entry name" value="Dup_hybrid_motif"/>
</dbReference>
<dbReference type="EMBL" id="CP048104">
    <property type="protein sequence ID" value="QKG83184.1"/>
    <property type="molecule type" value="Genomic_DNA"/>
</dbReference>
<evidence type="ECO:0000259" key="6">
    <source>
        <dbReference type="Pfam" id="PF24568"/>
    </source>
</evidence>
<feature type="domain" description="Peptidoglycan hydrolase PcsB coiled-coil" evidence="6">
    <location>
        <begin position="93"/>
        <end position="163"/>
    </location>
</feature>
<feature type="signal peptide" evidence="4">
    <location>
        <begin position="1"/>
        <end position="26"/>
    </location>
</feature>
<feature type="region of interest" description="Disordered" evidence="3">
    <location>
        <begin position="190"/>
        <end position="255"/>
    </location>
</feature>
<reference evidence="7 8" key="1">
    <citation type="submission" date="2020-01" db="EMBL/GenBank/DDBJ databases">
        <authorList>
            <person name="Gulvik C.A."/>
            <person name="Batra D.G."/>
        </authorList>
    </citation>
    <scope>NUCLEOTIDE SEQUENCE [LARGE SCALE GENOMIC DNA]</scope>
    <source>
        <strain evidence="7 8">W9323</strain>
    </source>
</reference>
<dbReference type="Gene3D" id="6.10.250.3150">
    <property type="match status" value="1"/>
</dbReference>
<evidence type="ECO:0000313" key="7">
    <source>
        <dbReference type="EMBL" id="QKG83184.1"/>
    </source>
</evidence>
<dbReference type="Pfam" id="PF24568">
    <property type="entry name" value="CC_PcsB"/>
    <property type="match status" value="1"/>
</dbReference>
<protein>
    <submittedName>
        <fullName evidence="7">Peptidoglycan DD-metalloendopeptidase family protein</fullName>
    </submittedName>
</protein>
<feature type="chain" id="PRO_5028818625" evidence="4">
    <location>
        <begin position="27"/>
        <end position="388"/>
    </location>
</feature>
<keyword evidence="2" id="KW-0175">Coiled coil</keyword>
<dbReference type="AlphaFoldDB" id="A0A7D3XGZ4"/>
<feature type="coiled-coil region" evidence="2">
    <location>
        <begin position="29"/>
        <end position="112"/>
    </location>
</feature>
<evidence type="ECO:0000256" key="1">
    <source>
        <dbReference type="ARBA" id="ARBA00022729"/>
    </source>
</evidence>
<dbReference type="InterPro" id="IPR057309">
    <property type="entry name" value="PcsB_CC"/>
</dbReference>
<organism evidence="7 8">
    <name type="scientific">Kroppenstedtia pulmonis</name>
    <dbReference type="NCBI Taxonomy" id="1380685"/>
    <lineage>
        <taxon>Bacteria</taxon>
        <taxon>Bacillati</taxon>
        <taxon>Bacillota</taxon>
        <taxon>Bacilli</taxon>
        <taxon>Bacillales</taxon>
        <taxon>Thermoactinomycetaceae</taxon>
        <taxon>Kroppenstedtia</taxon>
    </lineage>
</organism>
<dbReference type="InterPro" id="IPR050570">
    <property type="entry name" value="Cell_wall_metabolism_enzyme"/>
</dbReference>
<name>A0A7D3XGZ4_9BACL</name>
<dbReference type="Proteomes" id="UP000503088">
    <property type="component" value="Chromosome"/>
</dbReference>
<dbReference type="RefSeq" id="WP_173219450.1">
    <property type="nucleotide sequence ID" value="NZ_CP048104.1"/>
</dbReference>
<dbReference type="PANTHER" id="PTHR21666">
    <property type="entry name" value="PEPTIDASE-RELATED"/>
    <property type="match status" value="1"/>
</dbReference>
<evidence type="ECO:0000256" key="3">
    <source>
        <dbReference type="SAM" id="MobiDB-lite"/>
    </source>
</evidence>
<dbReference type="GO" id="GO:0004222">
    <property type="term" value="F:metalloendopeptidase activity"/>
    <property type="evidence" value="ECO:0007669"/>
    <property type="project" value="TreeGrafter"/>
</dbReference>
<evidence type="ECO:0000256" key="4">
    <source>
        <dbReference type="SAM" id="SignalP"/>
    </source>
</evidence>
<evidence type="ECO:0000256" key="2">
    <source>
        <dbReference type="SAM" id="Coils"/>
    </source>
</evidence>
<evidence type="ECO:0000259" key="5">
    <source>
        <dbReference type="Pfam" id="PF01551"/>
    </source>
</evidence>
<feature type="compositionally biased region" description="Basic and acidic residues" evidence="3">
    <location>
        <begin position="194"/>
        <end position="227"/>
    </location>
</feature>
<dbReference type="KEGG" id="kpul:GXN76_01045"/>
<dbReference type="InterPro" id="IPR016047">
    <property type="entry name" value="M23ase_b-sheet_dom"/>
</dbReference>
<dbReference type="Gene3D" id="2.70.70.10">
    <property type="entry name" value="Glucose Permease (Domain IIA)"/>
    <property type="match status" value="1"/>
</dbReference>
<keyword evidence="1 4" id="KW-0732">Signal</keyword>
<dbReference type="PANTHER" id="PTHR21666:SF289">
    <property type="entry name" value="L-ALA--D-GLU ENDOPEPTIDASE"/>
    <property type="match status" value="1"/>
</dbReference>
<evidence type="ECO:0000313" key="8">
    <source>
        <dbReference type="Proteomes" id="UP000503088"/>
    </source>
</evidence>
<gene>
    <name evidence="7" type="ORF">GXN76_01045</name>
</gene>
<sequence>MKRKFGIGITVVVLVFTLLSPGLALADEMDDTKESIKERDKEIQRIEKEKKQTEKDRGGIFSELEEKKKELNRLSQDVYDTEQQLNKSKKRLKKKEEQIDEQKSLLKNRIRTLYRQGDNFYLESLLEARSFNDFFQRLEFVRLISQRDRSLLEGLEEDHQSLSAEKSRKEQLLKKLKKKSREARSLHAELTAEYNKHSSELEDLTKEQKHLEEVNEQEKKKIRDMIRKRSRPADSGTYAGTPSSSSSRSEGKPVKSGGAFYWPVDGAKMTSPYGMRYHPVRKQYKMHTGFDLAGPLGKPIKAAENGKVIESRPAGGYGYIIVIDHGGGISTLYAHMYAQDVKVRVGQRVSKGQVIAGIGNNGFSTGPHAHIEVLKNGNHTNPMPYFKK</sequence>
<accession>A0A7D3XGZ4</accession>